<feature type="signal peptide" evidence="13">
    <location>
        <begin position="1"/>
        <end position="25"/>
    </location>
</feature>
<dbReference type="SUPFAM" id="SSF56935">
    <property type="entry name" value="Porins"/>
    <property type="match status" value="1"/>
</dbReference>
<comment type="subcellular location">
    <subcellularLocation>
        <location evidence="1 11">Cell outer membrane</location>
        <topology evidence="1 11">Multi-pass membrane protein</topology>
    </subcellularLocation>
</comment>
<comment type="caution">
    <text evidence="16">The sequence shown here is derived from an EMBL/GenBank/DDBJ whole genome shotgun (WGS) entry which is preliminary data.</text>
</comment>
<keyword evidence="4" id="KW-0410">Iron transport</keyword>
<keyword evidence="6" id="KW-0408">Iron</keyword>
<keyword evidence="7" id="KW-0406">Ion transport</keyword>
<keyword evidence="9 11" id="KW-0472">Membrane</keyword>
<keyword evidence="10 11" id="KW-0998">Cell outer membrane</keyword>
<dbReference type="Gene3D" id="2.40.170.20">
    <property type="entry name" value="TonB-dependent receptor, beta-barrel domain"/>
    <property type="match status" value="1"/>
</dbReference>
<proteinExistence type="inferred from homology"/>
<organism evidence="16 17">
    <name type="scientific">Brevundimonas balnearis</name>
    <dbReference type="NCBI Taxonomy" id="1572858"/>
    <lineage>
        <taxon>Bacteria</taxon>
        <taxon>Pseudomonadati</taxon>
        <taxon>Pseudomonadota</taxon>
        <taxon>Alphaproteobacteria</taxon>
        <taxon>Caulobacterales</taxon>
        <taxon>Caulobacteraceae</taxon>
        <taxon>Brevundimonas</taxon>
    </lineage>
</organism>
<feature type="chain" id="PRO_5047380797" evidence="13">
    <location>
        <begin position="26"/>
        <end position="751"/>
    </location>
</feature>
<evidence type="ECO:0000256" key="10">
    <source>
        <dbReference type="ARBA" id="ARBA00023237"/>
    </source>
</evidence>
<reference evidence="16 17" key="1">
    <citation type="submission" date="2024-09" db="EMBL/GenBank/DDBJ databases">
        <authorList>
            <person name="Sun Q."/>
            <person name="Mori K."/>
        </authorList>
    </citation>
    <scope>NUCLEOTIDE SEQUENCE [LARGE SCALE GENOMIC DNA]</scope>
    <source>
        <strain evidence="16 17">NCAIM B.02621</strain>
    </source>
</reference>
<dbReference type="Pfam" id="PF00593">
    <property type="entry name" value="TonB_dep_Rec_b-barrel"/>
    <property type="match status" value="1"/>
</dbReference>
<dbReference type="InterPro" id="IPR012910">
    <property type="entry name" value="Plug_dom"/>
</dbReference>
<evidence type="ECO:0000256" key="6">
    <source>
        <dbReference type="ARBA" id="ARBA00023004"/>
    </source>
</evidence>
<gene>
    <name evidence="16" type="ORF">ACFFGE_09125</name>
</gene>
<dbReference type="InterPro" id="IPR039426">
    <property type="entry name" value="TonB-dep_rcpt-like"/>
</dbReference>
<feature type="domain" description="TonB-dependent receptor-like beta-barrel" evidence="14">
    <location>
        <begin position="237"/>
        <end position="714"/>
    </location>
</feature>
<dbReference type="RefSeq" id="WP_376836021.1">
    <property type="nucleotide sequence ID" value="NZ_JBHLSW010000006.1"/>
</dbReference>
<feature type="domain" description="TonB-dependent receptor plug" evidence="15">
    <location>
        <begin position="50"/>
        <end position="159"/>
    </location>
</feature>
<evidence type="ECO:0000256" key="8">
    <source>
        <dbReference type="ARBA" id="ARBA00023077"/>
    </source>
</evidence>
<evidence type="ECO:0000256" key="3">
    <source>
        <dbReference type="ARBA" id="ARBA00022452"/>
    </source>
</evidence>
<evidence type="ECO:0000256" key="1">
    <source>
        <dbReference type="ARBA" id="ARBA00004571"/>
    </source>
</evidence>
<dbReference type="Pfam" id="PF07715">
    <property type="entry name" value="Plug"/>
    <property type="match status" value="1"/>
</dbReference>
<keyword evidence="13" id="KW-0732">Signal</keyword>
<name>A0ABV6R4A9_9CAUL</name>
<dbReference type="PANTHER" id="PTHR32552:SF81">
    <property type="entry name" value="TONB-DEPENDENT OUTER MEMBRANE RECEPTOR"/>
    <property type="match status" value="1"/>
</dbReference>
<keyword evidence="5 11" id="KW-0812">Transmembrane</keyword>
<dbReference type="EMBL" id="JBHLSW010000006">
    <property type="protein sequence ID" value="MFC0634039.1"/>
    <property type="molecule type" value="Genomic_DNA"/>
</dbReference>
<evidence type="ECO:0000256" key="2">
    <source>
        <dbReference type="ARBA" id="ARBA00022448"/>
    </source>
</evidence>
<evidence type="ECO:0000256" key="11">
    <source>
        <dbReference type="PROSITE-ProRule" id="PRU01360"/>
    </source>
</evidence>
<dbReference type="InterPro" id="IPR036942">
    <property type="entry name" value="Beta-barrel_TonB_sf"/>
</dbReference>
<dbReference type="PANTHER" id="PTHR32552">
    <property type="entry name" value="FERRICHROME IRON RECEPTOR-RELATED"/>
    <property type="match status" value="1"/>
</dbReference>
<dbReference type="Proteomes" id="UP001589906">
    <property type="component" value="Unassembled WGS sequence"/>
</dbReference>
<keyword evidence="3 11" id="KW-1134">Transmembrane beta strand</keyword>
<evidence type="ECO:0000256" key="9">
    <source>
        <dbReference type="ARBA" id="ARBA00023136"/>
    </source>
</evidence>
<evidence type="ECO:0000256" key="4">
    <source>
        <dbReference type="ARBA" id="ARBA00022496"/>
    </source>
</evidence>
<keyword evidence="2 11" id="KW-0813">Transport</keyword>
<evidence type="ECO:0000256" key="7">
    <source>
        <dbReference type="ARBA" id="ARBA00023065"/>
    </source>
</evidence>
<evidence type="ECO:0000259" key="14">
    <source>
        <dbReference type="Pfam" id="PF00593"/>
    </source>
</evidence>
<dbReference type="InterPro" id="IPR000531">
    <property type="entry name" value="Beta-barrel_TonB"/>
</dbReference>
<sequence length="751" mass="81909">MLKIAVKSALLAGAAWGVLGAPALAQAVPQDQATTVEEIVVTARRTEESLQRTPLSISAFRGETLERAGTQQVTDLQGQVPNLNIVQGRGSSNATNIYIRGVGQPDALQTFDPAVGVYVDDVYYSRIRGTQFDLLDLERVEVLRGPQGTLYGKNTIGGALKLVSRRPGDEFRARGSIAYGDYNLIDVQGAVSGPITDGLAFGLSALRSTRDGYVTDPITGREYNDKDTVAVRAALAWDPATNLRIDLTADYSRDDAGLVVGQATNSLVGSSGQVIVAIPSPLPEYNFETSVDPDLPNETRLESRGLALNAAWDVSDSLTLRSITAFRKLNTDDYIDFDATPSEVTSALVAVDQEQFSQELQATYVSGPITAVGGLYYLKEDVSSHQEAYADDLLGPLFLNSGFLRTIDDALETTSRAAYGNVTFQATEALRLSAGVRYTEEEKDYVRTTSTFFSALPAFNATFPFAPPTGEYDDTSIMASADYQLTPDLMVYARYAQGFKSGGFNGRANSASEATAYEPETADSWEFGLKGSTQDRRLRFNLALFTTDYQDFQARVSGVENDPVTNLPVAVLSVINAGELEIWGAEFDAVWAVTDSFTFDLQLGHLDAEYGEFNDARFTATGGSRAFQEPAFSPSWTARYGAQYVVELANGSDLTFGGSMRFRSRMALAVDNTAVNSTVQLPGMFQDDYYLYDARVVWDDPTDRYTVGLYGQNLTDEVYRTDAQEFSSVGGIRTAYYGAPRTWMVKFTARY</sequence>
<evidence type="ECO:0000313" key="16">
    <source>
        <dbReference type="EMBL" id="MFC0634039.1"/>
    </source>
</evidence>
<evidence type="ECO:0000259" key="15">
    <source>
        <dbReference type="Pfam" id="PF07715"/>
    </source>
</evidence>
<dbReference type="CDD" id="cd01347">
    <property type="entry name" value="ligand_gated_channel"/>
    <property type="match status" value="1"/>
</dbReference>
<evidence type="ECO:0000256" key="13">
    <source>
        <dbReference type="SAM" id="SignalP"/>
    </source>
</evidence>
<keyword evidence="16" id="KW-0675">Receptor</keyword>
<dbReference type="PROSITE" id="PS52016">
    <property type="entry name" value="TONB_DEPENDENT_REC_3"/>
    <property type="match status" value="1"/>
</dbReference>
<evidence type="ECO:0000313" key="17">
    <source>
        <dbReference type="Proteomes" id="UP001589906"/>
    </source>
</evidence>
<keyword evidence="17" id="KW-1185">Reference proteome</keyword>
<comment type="similarity">
    <text evidence="11 12">Belongs to the TonB-dependent receptor family.</text>
</comment>
<evidence type="ECO:0000256" key="5">
    <source>
        <dbReference type="ARBA" id="ARBA00022692"/>
    </source>
</evidence>
<protein>
    <submittedName>
        <fullName evidence="16">TonB-dependent receptor</fullName>
    </submittedName>
</protein>
<evidence type="ECO:0000256" key="12">
    <source>
        <dbReference type="RuleBase" id="RU003357"/>
    </source>
</evidence>
<keyword evidence="8 12" id="KW-0798">TonB box</keyword>
<accession>A0ABV6R4A9</accession>